<comment type="caution">
    <text evidence="7">The sequence shown here is derived from an EMBL/GenBank/DDBJ whole genome shotgun (WGS) entry which is preliminary data.</text>
</comment>
<reference evidence="7 8" key="1">
    <citation type="submission" date="2024-02" db="EMBL/GenBank/DDBJ databases">
        <title>Genome analysis and characterization of Microbaculum marinisediminis sp. nov., isolated from marine sediment.</title>
        <authorList>
            <person name="Du Z.-J."/>
            <person name="Ye Y.-Q."/>
            <person name="Zhang Z.-R."/>
            <person name="Yuan S.-M."/>
            <person name="Zhang X.-Y."/>
        </authorList>
    </citation>
    <scope>NUCLEOTIDE SEQUENCE [LARGE SCALE GENOMIC DNA]</scope>
    <source>
        <strain evidence="7 8">SDUM1044001</strain>
    </source>
</reference>
<evidence type="ECO:0000256" key="3">
    <source>
        <dbReference type="ARBA" id="ARBA00022692"/>
    </source>
</evidence>
<evidence type="ECO:0000313" key="7">
    <source>
        <dbReference type="EMBL" id="MEJ8573286.1"/>
    </source>
</evidence>
<gene>
    <name evidence="7" type="ORF">V3328_17475</name>
</gene>
<dbReference type="EMBL" id="JAZHOF010000007">
    <property type="protein sequence ID" value="MEJ8573286.1"/>
    <property type="molecule type" value="Genomic_DNA"/>
</dbReference>
<dbReference type="Proteomes" id="UP001378188">
    <property type="component" value="Unassembled WGS sequence"/>
</dbReference>
<dbReference type="PANTHER" id="PTHR30086:SF20">
    <property type="entry name" value="ARGININE EXPORTER PROTEIN ARGO-RELATED"/>
    <property type="match status" value="1"/>
</dbReference>
<keyword evidence="5 6" id="KW-0472">Membrane</keyword>
<feature type="transmembrane region" description="Helical" evidence="6">
    <location>
        <begin position="6"/>
        <end position="29"/>
    </location>
</feature>
<dbReference type="GO" id="GO:0005886">
    <property type="term" value="C:plasma membrane"/>
    <property type="evidence" value="ECO:0007669"/>
    <property type="project" value="UniProtKB-SubCell"/>
</dbReference>
<feature type="transmembrane region" description="Helical" evidence="6">
    <location>
        <begin position="72"/>
        <end position="92"/>
    </location>
</feature>
<name>A0AAW9RU83_9HYPH</name>
<evidence type="ECO:0000256" key="4">
    <source>
        <dbReference type="ARBA" id="ARBA00022989"/>
    </source>
</evidence>
<feature type="transmembrane region" description="Helical" evidence="6">
    <location>
        <begin position="41"/>
        <end position="66"/>
    </location>
</feature>
<keyword evidence="4 6" id="KW-1133">Transmembrane helix</keyword>
<evidence type="ECO:0000256" key="2">
    <source>
        <dbReference type="ARBA" id="ARBA00022475"/>
    </source>
</evidence>
<sequence>MDLASYLGLFVVATVFLALEPGPGFVRLAADTLRGGRRSGLLVAVGMALGAVPYVVIVALGINALIGAMPTALSALKVAGFAYLVWQAVGLLRDRPPDGASSALPDRAGTAPRHLSGGLIGGLLLVLLNPRTPILYAVYLPIFVRQEATVGTGAQLLMLGAAVTIIFLMVDIGFVLMVHRVGRRLRNLPGLRRTARYLGASLLVLFGARLLLHRE</sequence>
<evidence type="ECO:0000256" key="6">
    <source>
        <dbReference type="SAM" id="Phobius"/>
    </source>
</evidence>
<dbReference type="AlphaFoldDB" id="A0AAW9RU83"/>
<evidence type="ECO:0000256" key="5">
    <source>
        <dbReference type="ARBA" id="ARBA00023136"/>
    </source>
</evidence>
<keyword evidence="3 6" id="KW-0812">Transmembrane</keyword>
<dbReference type="GO" id="GO:0015171">
    <property type="term" value="F:amino acid transmembrane transporter activity"/>
    <property type="evidence" value="ECO:0007669"/>
    <property type="project" value="TreeGrafter"/>
</dbReference>
<accession>A0AAW9RU83</accession>
<comment type="subcellular location">
    <subcellularLocation>
        <location evidence="1">Cell membrane</location>
        <topology evidence="1">Multi-pass membrane protein</topology>
    </subcellularLocation>
</comment>
<keyword evidence="8" id="KW-1185">Reference proteome</keyword>
<protein>
    <submittedName>
        <fullName evidence="7">LysE family translocator</fullName>
    </submittedName>
</protein>
<proteinExistence type="predicted"/>
<dbReference type="PANTHER" id="PTHR30086">
    <property type="entry name" value="ARGININE EXPORTER PROTEIN ARGO"/>
    <property type="match status" value="1"/>
</dbReference>
<dbReference type="RefSeq" id="WP_340330983.1">
    <property type="nucleotide sequence ID" value="NZ_JAZHOF010000007.1"/>
</dbReference>
<feature type="transmembrane region" description="Helical" evidence="6">
    <location>
        <begin position="156"/>
        <end position="182"/>
    </location>
</feature>
<dbReference type="InterPro" id="IPR001123">
    <property type="entry name" value="LeuE-type"/>
</dbReference>
<dbReference type="Pfam" id="PF01810">
    <property type="entry name" value="LysE"/>
    <property type="match status" value="1"/>
</dbReference>
<feature type="transmembrane region" description="Helical" evidence="6">
    <location>
        <begin position="194"/>
        <end position="212"/>
    </location>
</feature>
<evidence type="ECO:0000256" key="1">
    <source>
        <dbReference type="ARBA" id="ARBA00004651"/>
    </source>
</evidence>
<organism evidence="7 8">
    <name type="scientific">Microbaculum marinum</name>
    <dbReference type="NCBI Taxonomy" id="1764581"/>
    <lineage>
        <taxon>Bacteria</taxon>
        <taxon>Pseudomonadati</taxon>
        <taxon>Pseudomonadota</taxon>
        <taxon>Alphaproteobacteria</taxon>
        <taxon>Hyphomicrobiales</taxon>
        <taxon>Tepidamorphaceae</taxon>
        <taxon>Microbaculum</taxon>
    </lineage>
</organism>
<keyword evidence="2" id="KW-1003">Cell membrane</keyword>
<evidence type="ECO:0000313" key="8">
    <source>
        <dbReference type="Proteomes" id="UP001378188"/>
    </source>
</evidence>
<feature type="transmembrane region" description="Helical" evidence="6">
    <location>
        <begin position="123"/>
        <end position="144"/>
    </location>
</feature>